<proteinExistence type="predicted"/>
<accession>A0A830EPW0</accession>
<name>A0A830EPW0_9EURY</name>
<reference evidence="1" key="1">
    <citation type="journal article" date="2014" name="Int. J. Syst. Evol. Microbiol.">
        <title>Complete genome sequence of Corynebacterium casei LMG S-19264T (=DSM 44701T), isolated from a smear-ripened cheese.</title>
        <authorList>
            <consortium name="US DOE Joint Genome Institute (JGI-PGF)"/>
            <person name="Walter F."/>
            <person name="Albersmeier A."/>
            <person name="Kalinowski J."/>
            <person name="Ruckert C."/>
        </authorList>
    </citation>
    <scope>NUCLEOTIDE SEQUENCE</scope>
    <source>
        <strain evidence="1">JCM 19018</strain>
    </source>
</reference>
<dbReference type="AlphaFoldDB" id="A0A830EPW0"/>
<dbReference type="Proteomes" id="UP000614221">
    <property type="component" value="Unassembled WGS sequence"/>
</dbReference>
<protein>
    <recommendedName>
        <fullName evidence="3">ISXO2-like transposase domain-containing protein</fullName>
    </recommendedName>
</protein>
<evidence type="ECO:0000313" key="1">
    <source>
        <dbReference type="EMBL" id="GGK78930.1"/>
    </source>
</evidence>
<organism evidence="1 2">
    <name type="scientific">Haloarcula sebkhae</name>
    <dbReference type="NCBI Taxonomy" id="932660"/>
    <lineage>
        <taxon>Archaea</taxon>
        <taxon>Methanobacteriati</taxon>
        <taxon>Methanobacteriota</taxon>
        <taxon>Stenosarchaea group</taxon>
        <taxon>Halobacteria</taxon>
        <taxon>Halobacteriales</taxon>
        <taxon>Haloarculaceae</taxon>
        <taxon>Haloarcula</taxon>
    </lineage>
</organism>
<gene>
    <name evidence="1" type="ORF">GCM10009067_34040</name>
</gene>
<reference evidence="1" key="2">
    <citation type="submission" date="2020-09" db="EMBL/GenBank/DDBJ databases">
        <authorList>
            <person name="Sun Q."/>
            <person name="Ohkuma M."/>
        </authorList>
    </citation>
    <scope>NUCLEOTIDE SEQUENCE</scope>
    <source>
        <strain evidence="1">JCM 19018</strain>
    </source>
</reference>
<comment type="caution">
    <text evidence="1">The sequence shown here is derived from an EMBL/GenBank/DDBJ whole genome shotgun (WGS) entry which is preliminary data.</text>
</comment>
<evidence type="ECO:0008006" key="3">
    <source>
        <dbReference type="Google" id="ProtNLM"/>
    </source>
</evidence>
<sequence length="124" mass="14437">MRLLLGSREEESLTVYTDGFRVYDPLDKDEDYHRESVIHGDGEYVDGDAHVNSCESHASLARGSRRIEASQKTNWLRISDRSNFDDVFSENRVEKRSKRLFRQFSDSPTTYFARALPNSEDWVV</sequence>
<dbReference type="EMBL" id="BMPD01000007">
    <property type="protein sequence ID" value="GGK78930.1"/>
    <property type="molecule type" value="Genomic_DNA"/>
</dbReference>
<evidence type="ECO:0000313" key="2">
    <source>
        <dbReference type="Proteomes" id="UP000614221"/>
    </source>
</evidence>